<comment type="caution">
    <text evidence="2">The sequence shown here is derived from an EMBL/GenBank/DDBJ whole genome shotgun (WGS) entry which is preliminary data.</text>
</comment>
<dbReference type="PANTHER" id="PTHR34047:SF8">
    <property type="entry name" value="PROTEIN YKFC"/>
    <property type="match status" value="1"/>
</dbReference>
<proteinExistence type="predicted"/>
<dbReference type="InterPro" id="IPR043502">
    <property type="entry name" value="DNA/RNA_pol_sf"/>
</dbReference>
<dbReference type="NCBIfam" id="TIGR04416">
    <property type="entry name" value="group_II_RT_mat"/>
    <property type="match status" value="1"/>
</dbReference>
<name>A0AAE3ASQ8_9FIRM</name>
<evidence type="ECO:0000259" key="1">
    <source>
        <dbReference type="PROSITE" id="PS50878"/>
    </source>
</evidence>
<evidence type="ECO:0000313" key="3">
    <source>
        <dbReference type="Proteomes" id="UP001198962"/>
    </source>
</evidence>
<dbReference type="RefSeq" id="WP_308451295.1">
    <property type="nucleotide sequence ID" value="NZ_JAJEPU010000018.1"/>
</dbReference>
<accession>A0AAE3ASQ8</accession>
<reference evidence="2" key="1">
    <citation type="submission" date="2021-10" db="EMBL/GenBank/DDBJ databases">
        <title>Anaerobic single-cell dispensing facilitates the cultivation of human gut bacteria.</title>
        <authorList>
            <person name="Afrizal A."/>
        </authorList>
    </citation>
    <scope>NUCLEOTIDE SEQUENCE</scope>
    <source>
        <strain evidence="2">CLA-AA-H274</strain>
    </source>
</reference>
<dbReference type="PROSITE" id="PS50878">
    <property type="entry name" value="RT_POL"/>
    <property type="match status" value="1"/>
</dbReference>
<dbReference type="SUPFAM" id="SSF56672">
    <property type="entry name" value="DNA/RNA polymerases"/>
    <property type="match status" value="1"/>
</dbReference>
<gene>
    <name evidence="2" type="primary">ltrA</name>
    <name evidence="2" type="ORF">LKD32_07350</name>
</gene>
<dbReference type="CDD" id="cd01651">
    <property type="entry name" value="RT_G2_intron"/>
    <property type="match status" value="1"/>
</dbReference>
<dbReference type="EMBL" id="JAJEPU010000018">
    <property type="protein sequence ID" value="MCC2164697.1"/>
    <property type="molecule type" value="Genomic_DNA"/>
</dbReference>
<evidence type="ECO:0000313" key="2">
    <source>
        <dbReference type="EMBL" id="MCC2164697.1"/>
    </source>
</evidence>
<organism evidence="2 3">
    <name type="scientific">Brotaphodocola catenula</name>
    <dbReference type="NCBI Taxonomy" id="2885361"/>
    <lineage>
        <taxon>Bacteria</taxon>
        <taxon>Bacillati</taxon>
        <taxon>Bacillota</taxon>
        <taxon>Clostridia</taxon>
        <taxon>Lachnospirales</taxon>
        <taxon>Lachnospiraceae</taxon>
        <taxon>Brotaphodocola</taxon>
    </lineage>
</organism>
<keyword evidence="3" id="KW-1185">Reference proteome</keyword>
<feature type="domain" description="Reverse transcriptase" evidence="1">
    <location>
        <begin position="30"/>
        <end position="282"/>
    </location>
</feature>
<dbReference type="InterPro" id="IPR003615">
    <property type="entry name" value="HNH_nuc"/>
</dbReference>
<protein>
    <submittedName>
        <fullName evidence="2">Group II intron reverse transcriptase/maturase</fullName>
        <ecNumber evidence="2">2.7.7.49</ecNumber>
    </submittedName>
</protein>
<dbReference type="AlphaFoldDB" id="A0AAE3ASQ8"/>
<dbReference type="InterPro" id="IPR000477">
    <property type="entry name" value="RT_dom"/>
</dbReference>
<dbReference type="PANTHER" id="PTHR34047">
    <property type="entry name" value="NUCLEAR INTRON MATURASE 1, MITOCHONDRIAL-RELATED"/>
    <property type="match status" value="1"/>
</dbReference>
<dbReference type="GO" id="GO:0003964">
    <property type="term" value="F:RNA-directed DNA polymerase activity"/>
    <property type="evidence" value="ECO:0007669"/>
    <property type="project" value="UniProtKB-KW"/>
</dbReference>
<keyword evidence="2" id="KW-0695">RNA-directed DNA polymerase</keyword>
<dbReference type="EC" id="2.7.7.49" evidence="2"/>
<dbReference type="CDD" id="cd00085">
    <property type="entry name" value="HNHc"/>
    <property type="match status" value="1"/>
</dbReference>
<dbReference type="InterPro" id="IPR030931">
    <property type="entry name" value="Group_II_RT_mat"/>
</dbReference>
<dbReference type="Pfam" id="PF00078">
    <property type="entry name" value="RVT_1"/>
    <property type="match status" value="1"/>
</dbReference>
<keyword evidence="2" id="KW-0548">Nucleotidyltransferase</keyword>
<keyword evidence="2" id="KW-0808">Transferase</keyword>
<dbReference type="SMART" id="SM00507">
    <property type="entry name" value="HNHc"/>
    <property type="match status" value="1"/>
</dbReference>
<dbReference type="InterPro" id="IPR051083">
    <property type="entry name" value="GrpII_Intron_Splice-Mob/Def"/>
</dbReference>
<dbReference type="Proteomes" id="UP001198962">
    <property type="component" value="Unassembled WGS sequence"/>
</dbReference>
<sequence length="558" mass="64850">MKRNTGSNTKGTDGKTVKDYANIPMDELVSLVRSRLANFQPMSVRRVFIPKTNGKERPLGIPTFEDRLIQQCIKQILEPICEAKFHPHNYGFRPLRSTKYAVSRMMTLAQVKQYFYCVDIDIKGFFDNIDHNKLIKQMWTLGIRDKRLLSIISKMLKAEIVGEGIPEKGTPQGGILSPLLSNIVLNELDWWISSQYETIKFSGNCKPESVQSKKSKTNLKKIHIVRYADDFKIMCKTHDDAVRAFNATKNWLKERLNLDISEDKSKIVNLRKQYSEFLGFKIKLIKRKNKYVICSHMSDKSKQRAKEMLKRSIISIDKNGENAIKKINQINSQIMGLHQYYCTATMINHDFGDIAYELSYLIENKLNPIAKRGKFKQSCSKYITDTYLKRNNYTTYKIGKVVLIPMVYISHRKPMNFSQDMNVYTEEGRNKSGYKKLVLEGALKERWRVRNKYDDVEFLDNSISKISAQQLTCAISKLFVTDGEIHHIKPKENGGDNSYDNLLYVDKNVHKLIHLKDEGKIQIYLSHFEKIVSDYNDFINTLNKFRKLARNKIINLSK</sequence>